<evidence type="ECO:0000313" key="1">
    <source>
        <dbReference type="EMBL" id="KAK3063420.1"/>
    </source>
</evidence>
<organism evidence="1 2">
    <name type="scientific">Coniosporium uncinatum</name>
    <dbReference type="NCBI Taxonomy" id="93489"/>
    <lineage>
        <taxon>Eukaryota</taxon>
        <taxon>Fungi</taxon>
        <taxon>Dikarya</taxon>
        <taxon>Ascomycota</taxon>
        <taxon>Pezizomycotina</taxon>
        <taxon>Dothideomycetes</taxon>
        <taxon>Dothideomycetes incertae sedis</taxon>
        <taxon>Coniosporium</taxon>
    </lineage>
</organism>
<dbReference type="EMBL" id="JAWDJW010006855">
    <property type="protein sequence ID" value="KAK3063420.1"/>
    <property type="molecule type" value="Genomic_DNA"/>
</dbReference>
<protein>
    <submittedName>
        <fullName evidence="1">Uncharacterized protein</fullName>
    </submittedName>
</protein>
<evidence type="ECO:0000313" key="2">
    <source>
        <dbReference type="Proteomes" id="UP001186974"/>
    </source>
</evidence>
<reference evidence="1" key="1">
    <citation type="submission" date="2024-09" db="EMBL/GenBank/DDBJ databases">
        <title>Black Yeasts Isolated from many extreme environments.</title>
        <authorList>
            <person name="Coleine C."/>
            <person name="Stajich J.E."/>
            <person name="Selbmann L."/>
        </authorList>
    </citation>
    <scope>NUCLEOTIDE SEQUENCE</scope>
    <source>
        <strain evidence="1">CCFEE 5737</strain>
    </source>
</reference>
<sequence length="198" mass="22626">MRFTKITTALCALFSGVLVRADFFERYYCHCANKDLVVTAFTFKLVSNRLKETFHWAETCENKRQYEWPPHFWSCHGELVAENCAGMPNPLDYGCGKAFSHRHTNDWTSPSGHTITHEHSGVIGIDDSFKAFNTRKGDIVRLSDCTDVCRQAFYPEYQDLTSNCNYMQTWIDPNAGEPGETRAINWCSRGTFDGIKSP</sequence>
<name>A0ACC3D8J1_9PEZI</name>
<comment type="caution">
    <text evidence="1">The sequence shown here is derived from an EMBL/GenBank/DDBJ whole genome shotgun (WGS) entry which is preliminary data.</text>
</comment>
<dbReference type="Proteomes" id="UP001186974">
    <property type="component" value="Unassembled WGS sequence"/>
</dbReference>
<accession>A0ACC3D8J1</accession>
<proteinExistence type="predicted"/>
<keyword evidence="2" id="KW-1185">Reference proteome</keyword>
<gene>
    <name evidence="1" type="ORF">LTS18_000509</name>
</gene>